<dbReference type="Proteomes" id="UP001221142">
    <property type="component" value="Unassembled WGS sequence"/>
</dbReference>
<protein>
    <submittedName>
        <fullName evidence="2">Uncharacterized protein</fullName>
    </submittedName>
</protein>
<feature type="compositionally biased region" description="Polar residues" evidence="1">
    <location>
        <begin position="208"/>
        <end position="220"/>
    </location>
</feature>
<reference evidence="2" key="1">
    <citation type="submission" date="2023-03" db="EMBL/GenBank/DDBJ databases">
        <title>Massive genome expansion in bonnet fungi (Mycena s.s.) driven by repeated elements and novel gene families across ecological guilds.</title>
        <authorList>
            <consortium name="Lawrence Berkeley National Laboratory"/>
            <person name="Harder C.B."/>
            <person name="Miyauchi S."/>
            <person name="Viragh M."/>
            <person name="Kuo A."/>
            <person name="Thoen E."/>
            <person name="Andreopoulos B."/>
            <person name="Lu D."/>
            <person name="Skrede I."/>
            <person name="Drula E."/>
            <person name="Henrissat B."/>
            <person name="Morin E."/>
            <person name="Kohler A."/>
            <person name="Barry K."/>
            <person name="LaButti K."/>
            <person name="Morin E."/>
            <person name="Salamov A."/>
            <person name="Lipzen A."/>
            <person name="Mereny Z."/>
            <person name="Hegedus B."/>
            <person name="Baldrian P."/>
            <person name="Stursova M."/>
            <person name="Weitz H."/>
            <person name="Taylor A."/>
            <person name="Grigoriev I.V."/>
            <person name="Nagy L.G."/>
            <person name="Martin F."/>
            <person name="Kauserud H."/>
        </authorList>
    </citation>
    <scope>NUCLEOTIDE SEQUENCE</scope>
    <source>
        <strain evidence="2">9284</strain>
    </source>
</reference>
<evidence type="ECO:0000256" key="1">
    <source>
        <dbReference type="SAM" id="MobiDB-lite"/>
    </source>
</evidence>
<dbReference type="AlphaFoldDB" id="A0AAD7CFV1"/>
<accession>A0AAD7CFV1</accession>
<feature type="compositionally biased region" description="Basic and acidic residues" evidence="1">
    <location>
        <begin position="32"/>
        <end position="44"/>
    </location>
</feature>
<evidence type="ECO:0000313" key="2">
    <source>
        <dbReference type="EMBL" id="KAJ7647669.1"/>
    </source>
</evidence>
<feature type="region of interest" description="Disordered" evidence="1">
    <location>
        <begin position="1"/>
        <end position="87"/>
    </location>
</feature>
<sequence>MSASSKGKPKAPTNTVSDAPPIASSSSTPTRPRPDTRGGDDPHPAKRARIATAPNPSRARKSKTTDIPSPCTSIQKNRLPLASRLNSAHPSLEELQMPDADASPLHKDSVLEPSNVGLAETDITRLSAAAARTELPGDIEMSDTGFFPLHEMSKLAKLNSAVPFVNPCRAETDQDVEMLVTDSLPLHETRNTLSEPLLPAWNPEKDAASTSLSNKRTGSTPGEEHRNEQMNTELENVELTVSDVHQTPKRVIVKTKRRSDRAGVKTQSRPHHLDWTQGGLVQVIPTGVTHVDKLPLCETQKPQSDRNSSAFWHPFRLVYPVNSAK</sequence>
<proteinExistence type="predicted"/>
<evidence type="ECO:0000313" key="3">
    <source>
        <dbReference type="Proteomes" id="UP001221142"/>
    </source>
</evidence>
<comment type="caution">
    <text evidence="2">The sequence shown here is derived from an EMBL/GenBank/DDBJ whole genome shotgun (WGS) entry which is preliminary data.</text>
</comment>
<keyword evidence="3" id="KW-1185">Reference proteome</keyword>
<feature type="region of interest" description="Disordered" evidence="1">
    <location>
        <begin position="196"/>
        <end position="228"/>
    </location>
</feature>
<feature type="compositionally biased region" description="Polar residues" evidence="1">
    <location>
        <begin position="65"/>
        <end position="76"/>
    </location>
</feature>
<dbReference type="EMBL" id="JARKIF010000002">
    <property type="protein sequence ID" value="KAJ7647669.1"/>
    <property type="molecule type" value="Genomic_DNA"/>
</dbReference>
<name>A0AAD7CFV1_9AGAR</name>
<gene>
    <name evidence="2" type="ORF">FB45DRAFT_860778</name>
</gene>
<organism evidence="2 3">
    <name type="scientific">Roridomyces roridus</name>
    <dbReference type="NCBI Taxonomy" id="1738132"/>
    <lineage>
        <taxon>Eukaryota</taxon>
        <taxon>Fungi</taxon>
        <taxon>Dikarya</taxon>
        <taxon>Basidiomycota</taxon>
        <taxon>Agaricomycotina</taxon>
        <taxon>Agaricomycetes</taxon>
        <taxon>Agaricomycetidae</taxon>
        <taxon>Agaricales</taxon>
        <taxon>Marasmiineae</taxon>
        <taxon>Mycenaceae</taxon>
        <taxon>Roridomyces</taxon>
    </lineage>
</organism>